<dbReference type="CDD" id="cd00616">
    <property type="entry name" value="AHBA_syn"/>
    <property type="match status" value="1"/>
</dbReference>
<dbReference type="Gene3D" id="3.90.1150.10">
    <property type="entry name" value="Aspartate Aminotransferase, domain 1"/>
    <property type="match status" value="1"/>
</dbReference>
<dbReference type="InterPro" id="IPR015421">
    <property type="entry name" value="PyrdxlP-dep_Trfase_major"/>
</dbReference>
<organism evidence="3 4">
    <name type="scientific">Paracoccus fontiphilus</name>
    <dbReference type="NCBI Taxonomy" id="1815556"/>
    <lineage>
        <taxon>Bacteria</taxon>
        <taxon>Pseudomonadati</taxon>
        <taxon>Pseudomonadota</taxon>
        <taxon>Alphaproteobacteria</taxon>
        <taxon>Rhodobacterales</taxon>
        <taxon>Paracoccaceae</taxon>
        <taxon>Paracoccus</taxon>
    </lineage>
</organism>
<dbReference type="InterPro" id="IPR015424">
    <property type="entry name" value="PyrdxlP-dep_Trfase"/>
</dbReference>
<dbReference type="Gene3D" id="3.40.640.10">
    <property type="entry name" value="Type I PLP-dependent aspartate aminotransferase-like (Major domain)"/>
    <property type="match status" value="1"/>
</dbReference>
<evidence type="ECO:0000256" key="2">
    <source>
        <dbReference type="RuleBase" id="RU004508"/>
    </source>
</evidence>
<reference evidence="4" key="1">
    <citation type="journal article" date="2019" name="Int. J. Syst. Evol. Microbiol.">
        <title>The Global Catalogue of Microorganisms (GCM) 10K type strain sequencing project: providing services to taxonomists for standard genome sequencing and annotation.</title>
        <authorList>
            <consortium name="The Broad Institute Genomics Platform"/>
            <consortium name="The Broad Institute Genome Sequencing Center for Infectious Disease"/>
            <person name="Wu L."/>
            <person name="Ma J."/>
        </authorList>
    </citation>
    <scope>NUCLEOTIDE SEQUENCE [LARGE SCALE GENOMIC DNA]</scope>
    <source>
        <strain evidence="4">KCTC 52239</strain>
    </source>
</reference>
<keyword evidence="3" id="KW-0808">Transferase</keyword>
<dbReference type="Pfam" id="PF01041">
    <property type="entry name" value="DegT_DnrJ_EryC1"/>
    <property type="match status" value="1"/>
</dbReference>
<dbReference type="GO" id="GO:0008483">
    <property type="term" value="F:transaminase activity"/>
    <property type="evidence" value="ECO:0007669"/>
    <property type="project" value="UniProtKB-KW"/>
</dbReference>
<name>A0ABV7IFN4_9RHOB</name>
<evidence type="ECO:0000313" key="4">
    <source>
        <dbReference type="Proteomes" id="UP001595557"/>
    </source>
</evidence>
<dbReference type="PANTHER" id="PTHR30244:SF34">
    <property type="entry name" value="DTDP-4-AMINO-4,6-DIDEOXYGALACTOSE TRANSAMINASE"/>
    <property type="match status" value="1"/>
</dbReference>
<dbReference type="InterPro" id="IPR000653">
    <property type="entry name" value="DegT/StrS_aminotransferase"/>
</dbReference>
<protein>
    <submittedName>
        <fullName evidence="3">DegT/DnrJ/EryC1/StrS family aminotransferase</fullName>
    </submittedName>
</protein>
<evidence type="ECO:0000313" key="3">
    <source>
        <dbReference type="EMBL" id="MFC3168798.1"/>
    </source>
</evidence>
<gene>
    <name evidence="3" type="ORF">ACFOD7_12140</name>
</gene>
<evidence type="ECO:0000256" key="1">
    <source>
        <dbReference type="ARBA" id="ARBA00037999"/>
    </source>
</evidence>
<dbReference type="InterPro" id="IPR015422">
    <property type="entry name" value="PyrdxlP-dep_Trfase_small"/>
</dbReference>
<dbReference type="PIRSF" id="PIRSF000390">
    <property type="entry name" value="PLP_StrS"/>
    <property type="match status" value="1"/>
</dbReference>
<dbReference type="EMBL" id="JBHRTE010000048">
    <property type="protein sequence ID" value="MFC3168798.1"/>
    <property type="molecule type" value="Genomic_DNA"/>
</dbReference>
<proteinExistence type="inferred from homology"/>
<accession>A0ABV7IFN4</accession>
<dbReference type="SUPFAM" id="SSF53383">
    <property type="entry name" value="PLP-dependent transferases"/>
    <property type="match status" value="1"/>
</dbReference>
<dbReference type="RefSeq" id="WP_207467415.1">
    <property type="nucleotide sequence ID" value="NZ_JAFNAW010000015.1"/>
</dbReference>
<sequence>MRVNYGQTVHGEDEIAAVVKVLRTSTQMGEHVRRMQSRVARLFEKGHGIMVNSGSSANYLAMELLRLQPGDEVITPVLTFATTVAPIVRGGMVPVFVDAARGTYNIDVDRIEEMIGPKTRAMMIPSLIGNLPDWKRIREIADRHRLLVIEDSADTLGATIDGVSTGVYSDISTTSFYGSHVINCAGNGGMLCVNNEEWNRRALLLRSWGRSSSLFADSEALENRFNVELDGIPYDSKFLFEELGWNVEPSEMGAAFGLVQLDKLQGNIAAREANFAAHLKFFGAYEEWFVLPRQLPRSRTGWLAFPLTLRPDAPFDRRALQTWFESHDIQTRPVFTGNILRQPAMKGLPARTAPGGYPMADEVMKGGILLACHHGLQPDQIAYMHDSFMDFARQYTKEHAK</sequence>
<dbReference type="PANTHER" id="PTHR30244">
    <property type="entry name" value="TRANSAMINASE"/>
    <property type="match status" value="1"/>
</dbReference>
<keyword evidence="4" id="KW-1185">Reference proteome</keyword>
<dbReference type="Proteomes" id="UP001595557">
    <property type="component" value="Unassembled WGS sequence"/>
</dbReference>
<keyword evidence="2" id="KW-0663">Pyridoxal phosphate</keyword>
<keyword evidence="3" id="KW-0032">Aminotransferase</keyword>
<comment type="caution">
    <text evidence="3">The sequence shown here is derived from an EMBL/GenBank/DDBJ whole genome shotgun (WGS) entry which is preliminary data.</text>
</comment>
<comment type="similarity">
    <text evidence="1 2">Belongs to the DegT/DnrJ/EryC1 family.</text>
</comment>